<keyword evidence="3" id="KW-1185">Reference proteome</keyword>
<gene>
    <name evidence="2" type="ORF">I2501_27740</name>
</gene>
<dbReference type="Proteomes" id="UP000657385">
    <property type="component" value="Unassembled WGS sequence"/>
</dbReference>
<proteinExistence type="predicted"/>
<dbReference type="EMBL" id="JADPRT010000013">
    <property type="protein sequence ID" value="MBF9071821.1"/>
    <property type="molecule type" value="Genomic_DNA"/>
</dbReference>
<evidence type="ECO:0008006" key="4">
    <source>
        <dbReference type="Google" id="ProtNLM"/>
    </source>
</evidence>
<evidence type="ECO:0000313" key="2">
    <source>
        <dbReference type="EMBL" id="MBF9071821.1"/>
    </source>
</evidence>
<reference evidence="2" key="1">
    <citation type="submission" date="2020-11" db="EMBL/GenBank/DDBJ databases">
        <title>Isolation and identification of active actinomycetes.</title>
        <authorList>
            <person name="Yu B."/>
        </authorList>
    </citation>
    <scope>NUCLEOTIDE SEQUENCE</scope>
    <source>
        <strain evidence="2">NEAU-YB345</strain>
    </source>
</reference>
<comment type="caution">
    <text evidence="2">The sequence shown here is derived from an EMBL/GenBank/DDBJ whole genome shotgun (WGS) entry which is preliminary data.</text>
</comment>
<dbReference type="RefSeq" id="WP_196196985.1">
    <property type="nucleotide sequence ID" value="NZ_JADPRT010000013.1"/>
</dbReference>
<name>A0A931BA41_9ACTN</name>
<feature type="region of interest" description="Disordered" evidence="1">
    <location>
        <begin position="94"/>
        <end position="171"/>
    </location>
</feature>
<feature type="compositionally biased region" description="Basic and acidic residues" evidence="1">
    <location>
        <begin position="136"/>
        <end position="165"/>
    </location>
</feature>
<evidence type="ECO:0000313" key="3">
    <source>
        <dbReference type="Proteomes" id="UP000657385"/>
    </source>
</evidence>
<evidence type="ECO:0000256" key="1">
    <source>
        <dbReference type="SAM" id="MobiDB-lite"/>
    </source>
</evidence>
<sequence length="316" mass="34339">MRVHREEHVRSYLVLPNQIAQDRRLSYTARGLLADLLSRPDGWAEDGRQMADTSPQGRTAIRNALRELREFGYYLVETVRLDDGRFLSVTHVYDTPQKPGLEPSAVLPDSGYRAADHAGTNPVKDEGKVPTLPAPREGREAPEEDQASRAEGEAPAKTGEARPVEASDPQTKEAVAALHRVIRAEPRLRIGMVEALTLAPMVTTWLERSSEKHLAAALLPCLPSRIHHPLALLRDRLHRKMPPAAPTAPPRAAAPGWTECPTCFDPLRPGEVCRPCAGLGERRRTGIGSGEAATAHGAARARAALRGSNPLALALA</sequence>
<protein>
    <recommendedName>
        <fullName evidence="4">Helix-turn-helix domain-containing protein</fullName>
    </recommendedName>
</protein>
<accession>A0A931BA41</accession>
<organism evidence="2 3">
    <name type="scientific">Streptacidiphilus fuscans</name>
    <dbReference type="NCBI Taxonomy" id="2789292"/>
    <lineage>
        <taxon>Bacteria</taxon>
        <taxon>Bacillati</taxon>
        <taxon>Actinomycetota</taxon>
        <taxon>Actinomycetes</taxon>
        <taxon>Kitasatosporales</taxon>
        <taxon>Streptomycetaceae</taxon>
        <taxon>Streptacidiphilus</taxon>
    </lineage>
</organism>
<dbReference type="AlphaFoldDB" id="A0A931BA41"/>